<dbReference type="AlphaFoldDB" id="A0AA42DJE1"/>
<sequence>MYFKQTEYESSPEFLASQHYINFTTTISDVGVRADENGRKYVLAGTVIGADGKAATTSTVSSQAVIGILFSTVDVTHGPQPGALMAEGYVIEARLKQAIDNSGTLQEEIKTSLTTKCPKITLR</sequence>
<keyword evidence="2" id="KW-1185">Reference proteome</keyword>
<comment type="caution">
    <text evidence="1">The sequence shown here is derived from an EMBL/GenBank/DDBJ whole genome shotgun (WGS) entry which is preliminary data.</text>
</comment>
<evidence type="ECO:0000313" key="1">
    <source>
        <dbReference type="EMBL" id="MDA3730062.1"/>
    </source>
</evidence>
<proteinExistence type="predicted"/>
<organism evidence="1 2">
    <name type="scientific">Holtiella tumoricola</name>
    <dbReference type="NCBI Taxonomy" id="3018743"/>
    <lineage>
        <taxon>Bacteria</taxon>
        <taxon>Bacillati</taxon>
        <taxon>Bacillota</taxon>
        <taxon>Clostridia</taxon>
        <taxon>Lachnospirales</taxon>
        <taxon>Cellulosilyticaceae</taxon>
        <taxon>Holtiella</taxon>
    </lineage>
</organism>
<name>A0AA42DJE1_9FIRM</name>
<protein>
    <recommendedName>
        <fullName evidence="3">Head decoration protein</fullName>
    </recommendedName>
</protein>
<gene>
    <name evidence="1" type="ORF">PBV87_00855</name>
</gene>
<evidence type="ECO:0008006" key="3">
    <source>
        <dbReference type="Google" id="ProtNLM"/>
    </source>
</evidence>
<dbReference type="Proteomes" id="UP001169242">
    <property type="component" value="Unassembled WGS sequence"/>
</dbReference>
<accession>A0AA42DJE1</accession>
<reference evidence="1" key="1">
    <citation type="journal article" date="2023" name="Int. J. Syst. Evol. Microbiol.">
        <title>&lt;i&gt;Holtiella tumoricola&lt;/i&gt; gen. nov. sp. nov., isolated from a human clinical sample.</title>
        <authorList>
            <person name="Allen-Vercoe E."/>
            <person name="Daigneault M.C."/>
            <person name="Vancuren S.J."/>
            <person name="Cochrane K."/>
            <person name="O'Neal L.L."/>
            <person name="Sankaranarayanan K."/>
            <person name="Lawson P.A."/>
        </authorList>
    </citation>
    <scope>NUCLEOTIDE SEQUENCE</scope>
    <source>
        <strain evidence="1">CC70A</strain>
    </source>
</reference>
<dbReference type="EMBL" id="JAQIFT010000007">
    <property type="protein sequence ID" value="MDA3730062.1"/>
    <property type="molecule type" value="Genomic_DNA"/>
</dbReference>
<dbReference type="RefSeq" id="WP_271010803.1">
    <property type="nucleotide sequence ID" value="NZ_JAQIFT010000007.1"/>
</dbReference>
<evidence type="ECO:0000313" key="2">
    <source>
        <dbReference type="Proteomes" id="UP001169242"/>
    </source>
</evidence>